<evidence type="ECO:0000256" key="2">
    <source>
        <dbReference type="ARBA" id="ARBA00022692"/>
    </source>
</evidence>
<evidence type="ECO:0000313" key="8">
    <source>
        <dbReference type="Proteomes" id="UP000199568"/>
    </source>
</evidence>
<dbReference type="GO" id="GO:0005216">
    <property type="term" value="F:monoatomic ion channel activity"/>
    <property type="evidence" value="ECO:0007669"/>
    <property type="project" value="InterPro"/>
</dbReference>
<dbReference type="Proteomes" id="UP000199568">
    <property type="component" value="Unassembled WGS sequence"/>
</dbReference>
<feature type="transmembrane region" description="Helical" evidence="5">
    <location>
        <begin position="34"/>
        <end position="57"/>
    </location>
</feature>
<dbReference type="AlphaFoldDB" id="A0A1I0G481"/>
<keyword evidence="2 5" id="KW-0812">Transmembrane</keyword>
<accession>A0A1I0G481</accession>
<comment type="subcellular location">
    <subcellularLocation>
        <location evidence="1">Membrane</location>
        <topology evidence="1">Multi-pass membrane protein</topology>
    </subcellularLocation>
</comment>
<dbReference type="RefSeq" id="WP_090445982.1">
    <property type="nucleotide sequence ID" value="NZ_FOHU01000017.1"/>
</dbReference>
<name>A0A1I0G481_9FIRM</name>
<dbReference type="InterPro" id="IPR027359">
    <property type="entry name" value="Volt_channel_dom_sf"/>
</dbReference>
<evidence type="ECO:0000256" key="3">
    <source>
        <dbReference type="ARBA" id="ARBA00022989"/>
    </source>
</evidence>
<proteinExistence type="predicted"/>
<gene>
    <name evidence="7" type="ORF">SAMN05660297_03033</name>
</gene>
<evidence type="ECO:0000256" key="1">
    <source>
        <dbReference type="ARBA" id="ARBA00004141"/>
    </source>
</evidence>
<dbReference type="GO" id="GO:0016020">
    <property type="term" value="C:membrane"/>
    <property type="evidence" value="ECO:0007669"/>
    <property type="project" value="UniProtKB-SubCell"/>
</dbReference>
<evidence type="ECO:0000256" key="5">
    <source>
        <dbReference type="SAM" id="Phobius"/>
    </source>
</evidence>
<dbReference type="EMBL" id="FOHU01000017">
    <property type="protein sequence ID" value="SET64677.1"/>
    <property type="molecule type" value="Genomic_DNA"/>
</dbReference>
<reference evidence="7 8" key="1">
    <citation type="submission" date="2016-10" db="EMBL/GenBank/DDBJ databases">
        <authorList>
            <person name="de Groot N.N."/>
        </authorList>
    </citation>
    <scope>NUCLEOTIDE SEQUENCE [LARGE SCALE GENOMIC DNA]</scope>
    <source>
        <strain evidence="7 8">DSM 18979</strain>
    </source>
</reference>
<keyword evidence="4 5" id="KW-0472">Membrane</keyword>
<evidence type="ECO:0000259" key="6">
    <source>
        <dbReference type="Pfam" id="PF00520"/>
    </source>
</evidence>
<protein>
    <recommendedName>
        <fullName evidence="6">Ion transport domain-containing protein</fullName>
    </recommendedName>
</protein>
<feature type="transmembrane region" description="Helical" evidence="5">
    <location>
        <begin position="69"/>
        <end position="86"/>
    </location>
</feature>
<feature type="domain" description="Ion transport" evidence="6">
    <location>
        <begin position="39"/>
        <end position="143"/>
    </location>
</feature>
<sequence>MNKIIQKIKKIVSKYVSIPKTLYSKLMDVSSKEAIYESVLIFATILILALSTIDMFFIHNLTFTKFVEILDLIICAAFATDLFLRYKKSKQHLTKLQFIKSNFIELFAIIPLDVAFRAFRLVRIFRLARLSRLSRLGRVGNLMLKFINKFANPSYLRYKRFKTLIQAKGMEEEKVEKGEDVKE</sequence>
<dbReference type="Pfam" id="PF00520">
    <property type="entry name" value="Ion_trans"/>
    <property type="match status" value="1"/>
</dbReference>
<dbReference type="STRING" id="426128.SAMN05660297_03033"/>
<keyword evidence="3 5" id="KW-1133">Transmembrane helix</keyword>
<organism evidence="7 8">
    <name type="scientific">Natronincola peptidivorans</name>
    <dbReference type="NCBI Taxonomy" id="426128"/>
    <lineage>
        <taxon>Bacteria</taxon>
        <taxon>Bacillati</taxon>
        <taxon>Bacillota</taxon>
        <taxon>Clostridia</taxon>
        <taxon>Peptostreptococcales</taxon>
        <taxon>Natronincolaceae</taxon>
        <taxon>Natronincola</taxon>
    </lineage>
</organism>
<keyword evidence="8" id="KW-1185">Reference proteome</keyword>
<dbReference type="SUPFAM" id="SSF81324">
    <property type="entry name" value="Voltage-gated potassium channels"/>
    <property type="match status" value="1"/>
</dbReference>
<dbReference type="InterPro" id="IPR005821">
    <property type="entry name" value="Ion_trans_dom"/>
</dbReference>
<evidence type="ECO:0000256" key="4">
    <source>
        <dbReference type="ARBA" id="ARBA00023136"/>
    </source>
</evidence>
<dbReference type="OrthoDB" id="2087481at2"/>
<evidence type="ECO:0000313" key="7">
    <source>
        <dbReference type="EMBL" id="SET64677.1"/>
    </source>
</evidence>
<dbReference type="Gene3D" id="1.20.120.350">
    <property type="entry name" value="Voltage-gated potassium channels. Chain C"/>
    <property type="match status" value="1"/>
</dbReference>